<evidence type="ECO:0000256" key="1">
    <source>
        <dbReference type="ARBA" id="ARBA00004127"/>
    </source>
</evidence>
<dbReference type="PANTHER" id="PTHR23519">
    <property type="entry name" value="AUTOPHAGY-RELATED PROTEIN 22"/>
    <property type="match status" value="1"/>
</dbReference>
<feature type="transmembrane region" description="Helical" evidence="6">
    <location>
        <begin position="239"/>
        <end position="263"/>
    </location>
</feature>
<feature type="transmembrane region" description="Helical" evidence="6">
    <location>
        <begin position="328"/>
        <end position="346"/>
    </location>
</feature>
<dbReference type="SUPFAM" id="SSF103473">
    <property type="entry name" value="MFS general substrate transporter"/>
    <property type="match status" value="1"/>
</dbReference>
<dbReference type="PANTHER" id="PTHR23519:SF1">
    <property type="entry name" value="AUTOPHAGY-RELATED PROTEIN 22"/>
    <property type="match status" value="1"/>
</dbReference>
<dbReference type="InterPro" id="IPR050495">
    <property type="entry name" value="ATG22/LtaA_families"/>
</dbReference>
<dbReference type="InterPro" id="IPR036259">
    <property type="entry name" value="MFS_trans_sf"/>
</dbReference>
<feature type="transmembrane region" description="Helical" evidence="6">
    <location>
        <begin position="366"/>
        <end position="386"/>
    </location>
</feature>
<feature type="transmembrane region" description="Helical" evidence="6">
    <location>
        <begin position="146"/>
        <end position="165"/>
    </location>
</feature>
<organism evidence="8 9">
    <name type="scientific">Skermanella aerolata</name>
    <dbReference type="NCBI Taxonomy" id="393310"/>
    <lineage>
        <taxon>Bacteria</taxon>
        <taxon>Pseudomonadati</taxon>
        <taxon>Pseudomonadota</taxon>
        <taxon>Alphaproteobacteria</taxon>
        <taxon>Rhodospirillales</taxon>
        <taxon>Azospirillaceae</taxon>
        <taxon>Skermanella</taxon>
    </lineage>
</organism>
<dbReference type="PROSITE" id="PS50850">
    <property type="entry name" value="MFS"/>
    <property type="match status" value="1"/>
</dbReference>
<comment type="caution">
    <text evidence="8">The sequence shown here is derived from an EMBL/GenBank/DDBJ whole genome shotgun (WGS) entry which is preliminary data.</text>
</comment>
<keyword evidence="9" id="KW-1185">Reference proteome</keyword>
<dbReference type="AlphaFoldDB" id="A0A512DNS5"/>
<dbReference type="InterPro" id="IPR020846">
    <property type="entry name" value="MFS_dom"/>
</dbReference>
<evidence type="ECO:0000256" key="2">
    <source>
        <dbReference type="ARBA" id="ARBA00022448"/>
    </source>
</evidence>
<evidence type="ECO:0000313" key="8">
    <source>
        <dbReference type="EMBL" id="GEO38116.1"/>
    </source>
</evidence>
<gene>
    <name evidence="8" type="ORF">SAE02_22640</name>
</gene>
<dbReference type="Proteomes" id="UP000321523">
    <property type="component" value="Unassembled WGS sequence"/>
</dbReference>
<dbReference type="RefSeq" id="WP_044428920.1">
    <property type="nucleotide sequence ID" value="NZ_BJYZ01000009.1"/>
</dbReference>
<evidence type="ECO:0000313" key="9">
    <source>
        <dbReference type="Proteomes" id="UP000321523"/>
    </source>
</evidence>
<dbReference type="InterPro" id="IPR024671">
    <property type="entry name" value="Atg22-like"/>
</dbReference>
<evidence type="ECO:0000256" key="3">
    <source>
        <dbReference type="ARBA" id="ARBA00022692"/>
    </source>
</evidence>
<comment type="subcellular location">
    <subcellularLocation>
        <location evidence="1">Endomembrane system</location>
        <topology evidence="1">Multi-pass membrane protein</topology>
    </subcellularLocation>
</comment>
<keyword evidence="3 6" id="KW-0812">Transmembrane</keyword>
<evidence type="ECO:0000256" key="6">
    <source>
        <dbReference type="SAM" id="Phobius"/>
    </source>
</evidence>
<name>A0A512DNS5_9PROT</name>
<feature type="transmembrane region" description="Helical" evidence="6">
    <location>
        <begin position="48"/>
        <end position="67"/>
    </location>
</feature>
<dbReference type="GO" id="GO:0012505">
    <property type="term" value="C:endomembrane system"/>
    <property type="evidence" value="ECO:0007669"/>
    <property type="project" value="UniProtKB-SubCell"/>
</dbReference>
<sequence length="419" mass="44630">MKKRGAILSWCFYDWAMSAYNTVIGTFIFSVYFTRGVAESEVVGTAQWGRAVAVSGIAVAVLSPLLGAIADRSGRRKPWLALFTALTVAGTALLWFVRPDPAYVLPCLVLIALTNVAFELANVFYNAMLPALAPPGFTGRVSGWGWGLGYIGGLGCLVLSLFGLVQAENPLFGLIGTEDQANVRATALLVALWYAVFALPLFLVTPDQPSTGIGLGEAVRAGLKSLLDTLRHIRRYGNIVRWLIASALYRDGLNTLFAFGGIYAAGTFGMSFQQIVMFAIALNVASAAGAFGFAWIDDWIGPKRTILGCLVGLIAFGIPLLFAESQAAFWGLALGLGIFVGPAQAAGRTMMAKLSPPAMETEMFGLYALSGRAVSFVGPLALAWATESFESQRAGMATIVLLLVFGLVLLCAVREERTV</sequence>
<dbReference type="EMBL" id="BJYZ01000009">
    <property type="protein sequence ID" value="GEO38116.1"/>
    <property type="molecule type" value="Genomic_DNA"/>
</dbReference>
<keyword evidence="4 6" id="KW-1133">Transmembrane helix</keyword>
<reference evidence="8 9" key="1">
    <citation type="submission" date="2019-07" db="EMBL/GenBank/DDBJ databases">
        <title>Whole genome shotgun sequence of Skermanella aerolata NBRC 106429.</title>
        <authorList>
            <person name="Hosoyama A."/>
            <person name="Uohara A."/>
            <person name="Ohji S."/>
            <person name="Ichikawa N."/>
        </authorList>
    </citation>
    <scope>NUCLEOTIDE SEQUENCE [LARGE SCALE GENOMIC DNA]</scope>
    <source>
        <strain evidence="8 9">NBRC 106429</strain>
    </source>
</reference>
<feature type="transmembrane region" description="Helical" evidence="6">
    <location>
        <begin position="79"/>
        <end position="97"/>
    </location>
</feature>
<evidence type="ECO:0000259" key="7">
    <source>
        <dbReference type="PROSITE" id="PS50850"/>
    </source>
</evidence>
<evidence type="ECO:0000256" key="5">
    <source>
        <dbReference type="ARBA" id="ARBA00023136"/>
    </source>
</evidence>
<feature type="transmembrane region" description="Helical" evidence="6">
    <location>
        <begin position="275"/>
        <end position="296"/>
    </location>
</feature>
<dbReference type="Pfam" id="PF11700">
    <property type="entry name" value="ATG22"/>
    <property type="match status" value="2"/>
</dbReference>
<feature type="domain" description="Major facilitator superfamily (MFS) profile" evidence="7">
    <location>
        <begin position="1"/>
        <end position="418"/>
    </location>
</feature>
<feature type="transmembrane region" description="Helical" evidence="6">
    <location>
        <begin position="12"/>
        <end position="33"/>
    </location>
</feature>
<feature type="transmembrane region" description="Helical" evidence="6">
    <location>
        <begin position="185"/>
        <end position="204"/>
    </location>
</feature>
<keyword evidence="5 6" id="KW-0472">Membrane</keyword>
<feature type="transmembrane region" description="Helical" evidence="6">
    <location>
        <begin position="392"/>
        <end position="413"/>
    </location>
</feature>
<dbReference type="GO" id="GO:0022857">
    <property type="term" value="F:transmembrane transporter activity"/>
    <property type="evidence" value="ECO:0007669"/>
    <property type="project" value="InterPro"/>
</dbReference>
<dbReference type="Gene3D" id="1.20.1250.20">
    <property type="entry name" value="MFS general substrate transporter like domains"/>
    <property type="match status" value="2"/>
</dbReference>
<keyword evidence="2" id="KW-0813">Transport</keyword>
<feature type="transmembrane region" description="Helical" evidence="6">
    <location>
        <begin position="305"/>
        <end position="322"/>
    </location>
</feature>
<proteinExistence type="predicted"/>
<feature type="transmembrane region" description="Helical" evidence="6">
    <location>
        <begin position="103"/>
        <end position="125"/>
    </location>
</feature>
<accession>A0A512DNS5</accession>
<evidence type="ECO:0000256" key="4">
    <source>
        <dbReference type="ARBA" id="ARBA00022989"/>
    </source>
</evidence>
<protein>
    <submittedName>
        <fullName evidence="8">MFS transporter</fullName>
    </submittedName>
</protein>